<evidence type="ECO:0000313" key="4">
    <source>
        <dbReference type="Proteomes" id="UP001652582"/>
    </source>
</evidence>
<feature type="compositionally biased region" description="Polar residues" evidence="1">
    <location>
        <begin position="676"/>
        <end position="689"/>
    </location>
</feature>
<dbReference type="Pfam" id="PF01607">
    <property type="entry name" value="CBM_14"/>
    <property type="match status" value="1"/>
</dbReference>
<dbReference type="SUPFAM" id="SSF57625">
    <property type="entry name" value="Invertebrate chitin-binding proteins"/>
    <property type="match status" value="1"/>
</dbReference>
<dbReference type="Proteomes" id="UP001652582">
    <property type="component" value="Chromosome 20"/>
</dbReference>
<feature type="signal peptide" evidence="2">
    <location>
        <begin position="1"/>
        <end position="17"/>
    </location>
</feature>
<evidence type="ECO:0000259" key="3">
    <source>
        <dbReference type="PROSITE" id="PS50940"/>
    </source>
</evidence>
<dbReference type="InterPro" id="IPR052976">
    <property type="entry name" value="Scoloptoxin-like"/>
</dbReference>
<name>A0ABM3LXI4_BICAN</name>
<feature type="region of interest" description="Disordered" evidence="1">
    <location>
        <begin position="674"/>
        <end position="700"/>
    </location>
</feature>
<evidence type="ECO:0000256" key="1">
    <source>
        <dbReference type="SAM" id="MobiDB-lite"/>
    </source>
</evidence>
<feature type="compositionally biased region" description="Polar residues" evidence="1">
    <location>
        <begin position="854"/>
        <end position="873"/>
    </location>
</feature>
<sequence length="1215" mass="137003">MWKSFLLTCMAIPWSIAQNGRSQRPFDNGHGWDIRLAVPGNPGNDYPTLDSIPRTSFTCSGKEPGYYADVETNCQVFRVCTLGSTYGFQSFICPNGTLFNQAVLVCDWWMKVNCKNSRELFKLNDEKFVNLKLGSQFMSDIKKMITHPIRNPYDDTYTKNNLIVMQEYKPPSNQLYNGATLSNFNRNSNNAYFQTNQAQRNTFQNAYSTANLISHTVSTPSTQQYSYIQNQKQSKPYVLPNRSGNTKNISPGLFLNSQPGQVPQPKSLDVIKYSQNTHSVRPTQVYQRSIQKSQNTKLQDKDDVRPTYKAPNQFNSSRISKSKEVEWGIEFSKQQLNRKIKQDKLISDKHTQASFVNIEQLGNRTKQTTVSNETPPAIITKTLAFRRIIKDSENGNPKSRITFKTWIVRPSRNSKLIVEPTPYTYNRPANFLGKIIADISNNNNLNTTSSPKVETETVEDSYVYNVPTAKINDQILSIPKETSEILPSSTSSSEVFTGYSLPTPPPTKPALLYLLPTTFKPSSRLYVPPAVKQNQISRQYLLPVIENSKLVAAASSPRPFLAINNNEPSFFLSKQTHVNTNQNNLAFSDILTKEKLDITVNDIVKDTNNVFDSASPEELQQFKQNINRVDYPIDNYLYSDKDSQSGEKLTLQPPPPLPKSSRLIVAPSIDLEPPIETSSTINQNTNPISNLPYYEESTRPPNTIERTVSLKITIPENIADLLFKNQSTNLEILSTGNSNNWLLSNKVAEDSGSVVPIGKLIWNKNSNISNSQDLVFSLLVDSINAAKDYNNIVQQNIATTQPTPTQSQFQSVKKEDLQRITNDISQLTSSQFSAINNSSKQKLANLRLPPPSVLKSQKTNANSKPGNSYSQNQREQKIQLHQDTQKQREIQTTSHPISGNNEVLDINSDNLYSGQLYQLPVPVVSKQIYNSLFPGTYKSSNNAIQSNLLRNSISVNDKIIDKSNADYELIQSHSIDQNSLQSSDANPRGSGRETDQGSTANAFIDALELPKNGITAQLQDNIVGTLPHPLDDDKLIKYKKDQTYYIYTHLNNDDDLNTNNQIQNVIRNNLANTEFTQNNQLSRLSAYELIPSLGYKLDDEREKQRLLNAFQINGYGKPKQVSSNENTNLIRRQDVISDVDFTVNHPKSSQINKPAFLYDGPNSYSAPQKSVGYLGSYQNNIQSITNFNSKIEKFDTDEDKNYGYPKISPVKRFLF</sequence>
<dbReference type="RefSeq" id="XP_052743782.1">
    <property type="nucleotide sequence ID" value="XM_052887822.1"/>
</dbReference>
<feature type="region of interest" description="Disordered" evidence="1">
    <location>
        <begin position="973"/>
        <end position="997"/>
    </location>
</feature>
<organism evidence="4 5">
    <name type="scientific">Bicyclus anynana</name>
    <name type="common">Squinting bush brown butterfly</name>
    <dbReference type="NCBI Taxonomy" id="110368"/>
    <lineage>
        <taxon>Eukaryota</taxon>
        <taxon>Metazoa</taxon>
        <taxon>Ecdysozoa</taxon>
        <taxon>Arthropoda</taxon>
        <taxon>Hexapoda</taxon>
        <taxon>Insecta</taxon>
        <taxon>Pterygota</taxon>
        <taxon>Neoptera</taxon>
        <taxon>Endopterygota</taxon>
        <taxon>Lepidoptera</taxon>
        <taxon>Glossata</taxon>
        <taxon>Ditrysia</taxon>
        <taxon>Papilionoidea</taxon>
        <taxon>Nymphalidae</taxon>
        <taxon>Satyrinae</taxon>
        <taxon>Satyrini</taxon>
        <taxon>Mycalesina</taxon>
        <taxon>Bicyclus</taxon>
    </lineage>
</organism>
<feature type="compositionally biased region" description="Polar residues" evidence="1">
    <location>
        <begin position="973"/>
        <end position="985"/>
    </location>
</feature>
<protein>
    <submittedName>
        <fullName evidence="5">Uncharacterized protein LOC112058049 isoform X1</fullName>
    </submittedName>
</protein>
<accession>A0ABM3LXI4</accession>
<feature type="chain" id="PRO_5045159115" evidence="2">
    <location>
        <begin position="18"/>
        <end position="1215"/>
    </location>
</feature>
<evidence type="ECO:0000256" key="2">
    <source>
        <dbReference type="SAM" id="SignalP"/>
    </source>
</evidence>
<dbReference type="PANTHER" id="PTHR22933:SF42">
    <property type="entry name" value="FI18455P1-RELATED"/>
    <property type="match status" value="1"/>
</dbReference>
<dbReference type="InterPro" id="IPR036508">
    <property type="entry name" value="Chitin-bd_dom_sf"/>
</dbReference>
<evidence type="ECO:0000313" key="5">
    <source>
        <dbReference type="RefSeq" id="XP_052743782.1"/>
    </source>
</evidence>
<feature type="domain" description="Chitin-binding type-2" evidence="3">
    <location>
        <begin position="56"/>
        <end position="116"/>
    </location>
</feature>
<dbReference type="SMART" id="SM00494">
    <property type="entry name" value="ChtBD2"/>
    <property type="match status" value="1"/>
</dbReference>
<keyword evidence="2" id="KW-0732">Signal</keyword>
<keyword evidence="4" id="KW-1185">Reference proteome</keyword>
<dbReference type="PROSITE" id="PS50940">
    <property type="entry name" value="CHIT_BIND_II"/>
    <property type="match status" value="1"/>
</dbReference>
<feature type="region of interest" description="Disordered" evidence="1">
    <location>
        <begin position="841"/>
        <end position="875"/>
    </location>
</feature>
<feature type="compositionally biased region" description="Polar residues" evidence="1">
    <location>
        <begin position="288"/>
        <end position="297"/>
    </location>
</feature>
<dbReference type="InterPro" id="IPR002557">
    <property type="entry name" value="Chitin-bd_dom"/>
</dbReference>
<dbReference type="PANTHER" id="PTHR22933">
    <property type="entry name" value="FI18007P1-RELATED"/>
    <property type="match status" value="1"/>
</dbReference>
<reference evidence="5" key="1">
    <citation type="submission" date="2025-08" db="UniProtKB">
        <authorList>
            <consortium name="RefSeq"/>
        </authorList>
    </citation>
    <scope>IDENTIFICATION</scope>
</reference>
<dbReference type="Gene3D" id="2.170.140.10">
    <property type="entry name" value="Chitin binding domain"/>
    <property type="match status" value="1"/>
</dbReference>
<proteinExistence type="predicted"/>
<feature type="region of interest" description="Disordered" evidence="1">
    <location>
        <begin position="288"/>
        <end position="314"/>
    </location>
</feature>
<dbReference type="GeneID" id="112058049"/>
<gene>
    <name evidence="5" type="primary">LOC112058049</name>
</gene>